<keyword evidence="1" id="KW-0175">Coiled coil</keyword>
<evidence type="ECO:0000313" key="3">
    <source>
        <dbReference type="EMBL" id="GAA4076650.1"/>
    </source>
</evidence>
<dbReference type="Proteomes" id="UP001500367">
    <property type="component" value="Unassembled WGS sequence"/>
</dbReference>
<evidence type="ECO:0000313" key="4">
    <source>
        <dbReference type="Proteomes" id="UP001500367"/>
    </source>
</evidence>
<feature type="chain" id="PRO_5045124603" description="Peptidase S74 domain-containing protein" evidence="2">
    <location>
        <begin position="24"/>
        <end position="868"/>
    </location>
</feature>
<dbReference type="EMBL" id="BAABCT010000006">
    <property type="protein sequence ID" value="GAA4076650.1"/>
    <property type="molecule type" value="Genomic_DNA"/>
</dbReference>
<organism evidence="3 4">
    <name type="scientific">Flavobacterium cheonanense</name>
    <dbReference type="NCBI Taxonomy" id="706183"/>
    <lineage>
        <taxon>Bacteria</taxon>
        <taxon>Pseudomonadati</taxon>
        <taxon>Bacteroidota</taxon>
        <taxon>Flavobacteriia</taxon>
        <taxon>Flavobacteriales</taxon>
        <taxon>Flavobacteriaceae</taxon>
        <taxon>Flavobacterium</taxon>
    </lineage>
</organism>
<keyword evidence="2" id="KW-0732">Signal</keyword>
<accession>A0ABP7VXP6</accession>
<evidence type="ECO:0000256" key="2">
    <source>
        <dbReference type="SAM" id="SignalP"/>
    </source>
</evidence>
<protein>
    <recommendedName>
        <fullName evidence="5">Peptidase S74 domain-containing protein</fullName>
    </recommendedName>
</protein>
<comment type="caution">
    <text evidence="3">The sequence shown here is derived from an EMBL/GenBank/DDBJ whole genome shotgun (WGS) entry which is preliminary data.</text>
</comment>
<sequence length="868" mass="91971">MKKKNYYLFVLTAFFGLINTLQAQSDSISKTDVLNRNLSANSNLLAIRPFWNVNGNSGTSSNVNFIGTTDNQDLVFRRNNIFSGKIGTLNTSYGFYAGNGGNANINIGKRAGSDSNHSLNFYNISIGENSGMSNISGSVNTFVGTGTGTYNTTGFGNTFIGAESGKFNTIGNSNTALGYRALKNNILGSDNIGLSNASLELNESGNSNIALGRWSLNGNVSGDNNIGIGSSAGSSSTGDNNMFLGVAAGSLLQTGEKNLYLGFYTGHFLRSGSSNIFIGARSGYSTTQGSNNLFLGNSSGVNTGSKNIAIGENAGGKTGNGNILLGNNSNINPGFQVNPLSDNILNIGNVIFGYNMNRLSSSDNLTTKLGQIGINTTIPKNTLEVKSEAPNTSGLRFTNLTSAFNPSTIGSTNKFLSVDSNGDVVLQYMPNLVATNELTSQANTMTSDVNGISSNATIVNSISNVFNANNQLITSVNGIASNPVTIPIPTFNEVDASTTNELQTLTQSGNTVTLSNGGGSFTLPTFTDTDAQSLSLVGNNLSISNGNTVVLPTYTDAQSLTIAGNTLSISNGNTITLPTFTDTDTDAQSLSLVGNNLSISNGNTVVLPTYTDAQSLTINGNTLSISNGNTITLPTFTDTDTDAQLLSLVGNALTISNGNTINLPTTTIIPGSNVTITGNGMPATPYQVSSIDTSLYGNNGVINQSTTTNNNRVVNMNDRNIWFNTATSPNHGKMYIGSSWIYPNNTGNYKLFVEGGILTEKVKVALRSTNNWADYVFADDYKLMPLKQVEEFINKNNHLPGVDSAEDLAKNGLDLSAMQAKQMEKIEELTLYIIEQNKTLENQSKAIENQNKEIEELKNQMKELIQKK</sequence>
<evidence type="ECO:0008006" key="5">
    <source>
        <dbReference type="Google" id="ProtNLM"/>
    </source>
</evidence>
<dbReference type="RefSeq" id="WP_344816864.1">
    <property type="nucleotide sequence ID" value="NZ_BAABCT010000006.1"/>
</dbReference>
<gene>
    <name evidence="3" type="ORF">GCM10022389_23080</name>
</gene>
<proteinExistence type="predicted"/>
<keyword evidence="4" id="KW-1185">Reference proteome</keyword>
<reference evidence="4" key="1">
    <citation type="journal article" date="2019" name="Int. J. Syst. Evol. Microbiol.">
        <title>The Global Catalogue of Microorganisms (GCM) 10K type strain sequencing project: providing services to taxonomists for standard genome sequencing and annotation.</title>
        <authorList>
            <consortium name="The Broad Institute Genomics Platform"/>
            <consortium name="The Broad Institute Genome Sequencing Center for Infectious Disease"/>
            <person name="Wu L."/>
            <person name="Ma J."/>
        </authorList>
    </citation>
    <scope>NUCLEOTIDE SEQUENCE [LARGE SCALE GENOMIC DNA]</scope>
    <source>
        <strain evidence="4">JCM 17069</strain>
    </source>
</reference>
<name>A0ABP7VXP6_9FLAO</name>
<feature type="coiled-coil region" evidence="1">
    <location>
        <begin position="833"/>
        <end position="867"/>
    </location>
</feature>
<feature type="signal peptide" evidence="2">
    <location>
        <begin position="1"/>
        <end position="23"/>
    </location>
</feature>
<evidence type="ECO:0000256" key="1">
    <source>
        <dbReference type="SAM" id="Coils"/>
    </source>
</evidence>